<dbReference type="GO" id="GO:0016787">
    <property type="term" value="F:hydrolase activity"/>
    <property type="evidence" value="ECO:0007669"/>
    <property type="project" value="UniProtKB-KW"/>
</dbReference>
<dbReference type="InterPro" id="IPR000073">
    <property type="entry name" value="AB_hydrolase_1"/>
</dbReference>
<dbReference type="InterPro" id="IPR029058">
    <property type="entry name" value="AB_hydrolase_fold"/>
</dbReference>
<evidence type="ECO:0000259" key="2">
    <source>
        <dbReference type="Pfam" id="PF00561"/>
    </source>
</evidence>
<dbReference type="OrthoDB" id="5296151at2"/>
<dbReference type="PANTHER" id="PTHR43329">
    <property type="entry name" value="EPOXIDE HYDROLASE"/>
    <property type="match status" value="1"/>
</dbReference>
<dbReference type="EMBL" id="ANIE01000005">
    <property type="protein sequence ID" value="KEF31292.1"/>
    <property type="molecule type" value="Genomic_DNA"/>
</dbReference>
<keyword evidence="1 3" id="KW-0378">Hydrolase</keyword>
<dbReference type="AlphaFoldDB" id="A0A072N255"/>
<organism evidence="3 4">
    <name type="scientific">Marinobacter nitratireducens</name>
    <dbReference type="NCBI Taxonomy" id="1137280"/>
    <lineage>
        <taxon>Bacteria</taxon>
        <taxon>Pseudomonadati</taxon>
        <taxon>Pseudomonadota</taxon>
        <taxon>Gammaproteobacteria</taxon>
        <taxon>Pseudomonadales</taxon>
        <taxon>Marinobacteraceae</taxon>
        <taxon>Marinobacter</taxon>
    </lineage>
</organism>
<gene>
    <name evidence="3" type="ORF">D777_01641</name>
</gene>
<name>A0A072N255_9GAMM</name>
<feature type="domain" description="AB hydrolase-1" evidence="2">
    <location>
        <begin position="28"/>
        <end position="260"/>
    </location>
</feature>
<dbReference type="Pfam" id="PF00561">
    <property type="entry name" value="Abhydrolase_1"/>
    <property type="match status" value="1"/>
</dbReference>
<evidence type="ECO:0000313" key="3">
    <source>
        <dbReference type="EMBL" id="KEF31292.1"/>
    </source>
</evidence>
<comment type="caution">
    <text evidence="3">The sequence shown here is derived from an EMBL/GenBank/DDBJ whole genome shotgun (WGS) entry which is preliminary data.</text>
</comment>
<protein>
    <submittedName>
        <fullName evidence="3">Epoxide hydrolase-related protein</fullName>
    </submittedName>
</protein>
<sequence length="287" mass="32380">MDIVRSVFEHRGFELSYLDSAPGDGHRPVVLLLHGFPDTGDMWQLQIEALHGAGYRCLAPDTLGCGHSEIAPRVRDYNAVKIAGDHVALLDHLDITRAHVVGHDWGGMIAWFFAAYFPQRINRLVLLSMGHPTAYARAGFRQKQLGWYTFFFQVRGLAEWMLGGDGPISLRHVFASHPNMDEVMARLRQPGRLKAALNIYRAAVVPVLLSKQPSVYANTLAIWSDADRFLTEDQLTNSRRFVEADWVYKRLEGGHWMSLEQPERINELIIGHLKGEHSSGPADAFRD</sequence>
<dbReference type="PATRIC" id="fig|1137280.3.peg.1453"/>
<dbReference type="Proteomes" id="UP000035057">
    <property type="component" value="Unassembled WGS sequence"/>
</dbReference>
<dbReference type="STRING" id="1137280.D777_01641"/>
<dbReference type="PRINTS" id="PR00111">
    <property type="entry name" value="ABHYDROLASE"/>
</dbReference>
<evidence type="ECO:0000256" key="1">
    <source>
        <dbReference type="ARBA" id="ARBA00022801"/>
    </source>
</evidence>
<dbReference type="RefSeq" id="WP_051669000.1">
    <property type="nucleotide sequence ID" value="NZ_ANIE01000005.1"/>
</dbReference>
<keyword evidence="4" id="KW-1185">Reference proteome</keyword>
<dbReference type="Gene3D" id="3.40.50.1820">
    <property type="entry name" value="alpha/beta hydrolase"/>
    <property type="match status" value="1"/>
</dbReference>
<dbReference type="PRINTS" id="PR00412">
    <property type="entry name" value="EPOXHYDRLASE"/>
</dbReference>
<dbReference type="SUPFAM" id="SSF53474">
    <property type="entry name" value="alpha/beta-Hydrolases"/>
    <property type="match status" value="1"/>
</dbReference>
<evidence type="ECO:0000313" key="4">
    <source>
        <dbReference type="Proteomes" id="UP000035057"/>
    </source>
</evidence>
<proteinExistence type="predicted"/>
<accession>A0A072N255</accession>
<dbReference type="InterPro" id="IPR000639">
    <property type="entry name" value="Epox_hydrolase-like"/>
</dbReference>
<reference evidence="3 4" key="1">
    <citation type="submission" date="2012-12" db="EMBL/GenBank/DDBJ databases">
        <title>Genome assembly of Marinobacter sp. AK21.</title>
        <authorList>
            <person name="Khatri I."/>
            <person name="Kumar R."/>
            <person name="Vaidya B."/>
            <person name="Subramanian S."/>
            <person name="Pinnaka A."/>
        </authorList>
    </citation>
    <scope>NUCLEOTIDE SEQUENCE [LARGE SCALE GENOMIC DNA]</scope>
    <source>
        <strain evidence="3 4">AK21</strain>
    </source>
</reference>